<evidence type="ECO:0000259" key="2">
    <source>
        <dbReference type="PROSITE" id="PS50003"/>
    </source>
</evidence>
<dbReference type="Pfam" id="PF15404">
    <property type="entry name" value="PH_4"/>
    <property type="match status" value="1"/>
</dbReference>
<dbReference type="PANTHER" id="PTHR28076">
    <property type="entry name" value="SPORULATION-SPECIFIC PROTEIN 71"/>
    <property type="match status" value="1"/>
</dbReference>
<feature type="domain" description="PH" evidence="2">
    <location>
        <begin position="830"/>
        <end position="1019"/>
    </location>
</feature>
<feature type="compositionally biased region" description="Basic and acidic residues" evidence="1">
    <location>
        <begin position="96"/>
        <end position="105"/>
    </location>
</feature>
<evidence type="ECO:0000256" key="1">
    <source>
        <dbReference type="SAM" id="MobiDB-lite"/>
    </source>
</evidence>
<feature type="compositionally biased region" description="Polar residues" evidence="1">
    <location>
        <begin position="154"/>
        <end position="164"/>
    </location>
</feature>
<organism evidence="3 4">
    <name type="scientific">Papiliotrema laurentii</name>
    <name type="common">Cryptococcus laurentii</name>
    <dbReference type="NCBI Taxonomy" id="5418"/>
    <lineage>
        <taxon>Eukaryota</taxon>
        <taxon>Fungi</taxon>
        <taxon>Dikarya</taxon>
        <taxon>Basidiomycota</taxon>
        <taxon>Agaricomycotina</taxon>
        <taxon>Tremellomycetes</taxon>
        <taxon>Tremellales</taxon>
        <taxon>Rhynchogastremaceae</taxon>
        <taxon>Papiliotrema</taxon>
    </lineage>
</organism>
<dbReference type="PANTHER" id="PTHR28076:SF1">
    <property type="entry name" value="PROSPORE MEMBRANE ADAPTER PROTEIN SPO71"/>
    <property type="match status" value="1"/>
</dbReference>
<evidence type="ECO:0000313" key="3">
    <source>
        <dbReference type="EMBL" id="KAK1925534.1"/>
    </source>
</evidence>
<name>A0AAD9FSW5_PAPLA</name>
<dbReference type="SUPFAM" id="SSF50729">
    <property type="entry name" value="PH domain-like"/>
    <property type="match status" value="2"/>
</dbReference>
<reference evidence="3" key="1">
    <citation type="submission" date="2023-02" db="EMBL/GenBank/DDBJ databases">
        <title>Identification and recombinant expression of a fungal hydrolase from Papiliotrema laurentii that hydrolyzes apple cutin and clears colloidal polyester polyurethane.</title>
        <authorList>
            <consortium name="DOE Joint Genome Institute"/>
            <person name="Roman V.A."/>
            <person name="Bojanowski C."/>
            <person name="Crable B.R."/>
            <person name="Wagner D.N."/>
            <person name="Hung C.S."/>
            <person name="Nadeau L.J."/>
            <person name="Schratz L."/>
            <person name="Haridas S."/>
            <person name="Pangilinan J."/>
            <person name="Lipzen A."/>
            <person name="Na H."/>
            <person name="Yan M."/>
            <person name="Ng V."/>
            <person name="Grigoriev I.V."/>
            <person name="Spatafora J.W."/>
            <person name="Barlow D."/>
            <person name="Biffinger J."/>
            <person name="Kelley-Loughnane N."/>
            <person name="Varaljay V.A."/>
            <person name="Crookes-Goodson W.J."/>
        </authorList>
    </citation>
    <scope>NUCLEOTIDE SEQUENCE</scope>
    <source>
        <strain evidence="3">5307AH</strain>
    </source>
</reference>
<feature type="compositionally biased region" description="Basic and acidic residues" evidence="1">
    <location>
        <begin position="70"/>
        <end position="88"/>
    </location>
</feature>
<dbReference type="Gene3D" id="2.30.29.30">
    <property type="entry name" value="Pleckstrin-homology domain (PH domain)/Phosphotyrosine-binding domain (PTB)"/>
    <property type="match status" value="1"/>
</dbReference>
<feature type="compositionally biased region" description="Polar residues" evidence="1">
    <location>
        <begin position="112"/>
        <end position="136"/>
    </location>
</feature>
<feature type="compositionally biased region" description="Basic residues" evidence="1">
    <location>
        <begin position="212"/>
        <end position="221"/>
    </location>
</feature>
<feature type="compositionally biased region" description="Polar residues" evidence="1">
    <location>
        <begin position="56"/>
        <end position="69"/>
    </location>
</feature>
<proteinExistence type="predicted"/>
<feature type="region of interest" description="Disordered" evidence="1">
    <location>
        <begin position="29"/>
        <end position="261"/>
    </location>
</feature>
<feature type="compositionally biased region" description="Basic and acidic residues" evidence="1">
    <location>
        <begin position="196"/>
        <end position="211"/>
    </location>
</feature>
<keyword evidence="4" id="KW-1185">Reference proteome</keyword>
<dbReference type="AlphaFoldDB" id="A0AAD9FSW5"/>
<evidence type="ECO:0000313" key="4">
    <source>
        <dbReference type="Proteomes" id="UP001182556"/>
    </source>
</evidence>
<feature type="region of interest" description="Disordered" evidence="1">
    <location>
        <begin position="267"/>
        <end position="286"/>
    </location>
</feature>
<dbReference type="EMBL" id="JAODAN010000003">
    <property type="protein sequence ID" value="KAK1925534.1"/>
    <property type="molecule type" value="Genomic_DNA"/>
</dbReference>
<dbReference type="InterPro" id="IPR039486">
    <property type="entry name" value="Mug56/Spo71_PH"/>
</dbReference>
<dbReference type="SMART" id="SM00233">
    <property type="entry name" value="PH"/>
    <property type="match status" value="2"/>
</dbReference>
<dbReference type="PROSITE" id="PS50003">
    <property type="entry name" value="PH_DOMAIN"/>
    <property type="match status" value="1"/>
</dbReference>
<dbReference type="InterPro" id="IPR011993">
    <property type="entry name" value="PH-like_dom_sf"/>
</dbReference>
<protein>
    <submittedName>
        <fullName evidence="3">Pleckstrin homology domain-containing protein</fullName>
    </submittedName>
</protein>
<gene>
    <name evidence="3" type="ORF">DB88DRAFT_484242</name>
</gene>
<dbReference type="GO" id="GO:1902657">
    <property type="term" value="P:protein localization to prospore membrane"/>
    <property type="evidence" value="ECO:0007669"/>
    <property type="project" value="InterPro"/>
</dbReference>
<dbReference type="InterPro" id="IPR040345">
    <property type="entry name" value="Mug56/Spo71"/>
</dbReference>
<dbReference type="InterPro" id="IPR057379">
    <property type="entry name" value="PH_SPO71"/>
</dbReference>
<dbReference type="Proteomes" id="UP001182556">
    <property type="component" value="Unassembled WGS sequence"/>
</dbReference>
<dbReference type="InterPro" id="IPR001849">
    <property type="entry name" value="PH_domain"/>
</dbReference>
<accession>A0AAD9FSW5</accession>
<comment type="caution">
    <text evidence="3">The sequence shown here is derived from an EMBL/GenBank/DDBJ whole genome shotgun (WGS) entry which is preliminary data.</text>
</comment>
<dbReference type="Pfam" id="PF23207">
    <property type="entry name" value="PH_SPO71"/>
    <property type="match status" value="1"/>
</dbReference>
<sequence length="1039" mass="116353">MGLTKGKTKEKWEGESFDIGREFFVLRRTPSRERNEEVSVTSSLFKGGVFERGQSTEEPSLTDPGSSDRGQPDRLHSAIELDPPDRPDAGPSEGASVRDRTDSDGTIKPTRPNLTARSTQESFVTARTEFTTSPSSAHIHLPEDQLSPGMGIGQSPQASNSGTSLRERDGNRSSDAWSMISPLIDSNPAAPADPSTAKRTDNALPDRNRRLDRLRRLKSAIRKPSSTITTPAELPSGGGSAPFHPIKQDNQRSKSVSFPVNPVSLVDGKSIPGSASGNRPPEDPDAVLARQGEDAEGTSAGAQETALDDLAEEDEDDDEDEKGLEVGDAVLRDRMLVKVGYHRDDGLMGFDEAKQRRSPCSRMEDFEEYIVVLRKGRIELYQDYSNPLQARIRGHLHLCFVIILLPSYTSLSIFNMVDTTLALTTSASKLQRDLEDPATRVNTTRSQALRQRVKESKQAQWLQRSRKGTHVFLFKLGERSRALDWYWKIWRDMDGQLPERFDISVPALSTIVRIKVPEDEYDTGGTRTQKELSAQKLIKTCWDMMSKTIDMEDLLRQKARGGGKLDLELAWKSADGALEWVAYPTTVEGQRRAWAVLAGLARLPSERIPRTLQLRAAHHQPSSIKLETGTLLEEPPGVEGFLVRHKSGTAPKEKVYVASHDGNIYTSTVARARPPMPPGKEGSLPGDVFPEVLEAFHDAELKRIARFIERSAGCIDLRNIAAVRLCTDSDQTRNKLLSKEKKEKSFEVTIQRGTTIFEADSSAVAREWVERLNALMEYWKRRHRVDARVRMDITSAHTHDDPFAGTHVVDQADGLLADIWNWCAIQGCRGICLAGRLFFKKKRSEKFRARFIVLTGGSLVTFKIKRKQDFFPRKHHYPLFGAYVYSGMLAQEELPMVRDENALKSRARVYQDGLQSSDGAEDTTFCVRILRGKKGWGRKRDYPWEVEDETDDMGIAQDASSSLSMRTMGSVSSRARKGGKSSRFYVPSLTKQPAQLLVFRARSKLERDRWVWAINAEMERQVRANTEAEAGLRNYGVVP</sequence>